<dbReference type="Proteomes" id="UP001498398">
    <property type="component" value="Unassembled WGS sequence"/>
</dbReference>
<keyword evidence="3" id="KW-1185">Reference proteome</keyword>
<organism evidence="2 3">
    <name type="scientific">Marasmiellus scandens</name>
    <dbReference type="NCBI Taxonomy" id="2682957"/>
    <lineage>
        <taxon>Eukaryota</taxon>
        <taxon>Fungi</taxon>
        <taxon>Dikarya</taxon>
        <taxon>Basidiomycota</taxon>
        <taxon>Agaricomycotina</taxon>
        <taxon>Agaricomycetes</taxon>
        <taxon>Agaricomycetidae</taxon>
        <taxon>Agaricales</taxon>
        <taxon>Marasmiineae</taxon>
        <taxon>Omphalotaceae</taxon>
        <taxon>Marasmiellus</taxon>
    </lineage>
</organism>
<evidence type="ECO:0000313" key="2">
    <source>
        <dbReference type="EMBL" id="KAK7463537.1"/>
    </source>
</evidence>
<evidence type="ECO:0000256" key="1">
    <source>
        <dbReference type="SAM" id="SignalP"/>
    </source>
</evidence>
<name>A0ABR1JL43_9AGAR</name>
<proteinExistence type="predicted"/>
<comment type="caution">
    <text evidence="2">The sequence shown here is derived from an EMBL/GenBank/DDBJ whole genome shotgun (WGS) entry which is preliminary data.</text>
</comment>
<accession>A0ABR1JL43</accession>
<protein>
    <recommendedName>
        <fullName evidence="4">GPI anchored protein</fullName>
    </recommendedName>
</protein>
<keyword evidence="1" id="KW-0732">Signal</keyword>
<feature type="chain" id="PRO_5045594156" description="GPI anchored protein" evidence="1">
    <location>
        <begin position="22"/>
        <end position="209"/>
    </location>
</feature>
<dbReference type="PANTHER" id="PTHR37487:SF2">
    <property type="entry name" value="EXPRESSED PROTEIN"/>
    <property type="match status" value="1"/>
</dbReference>
<dbReference type="EMBL" id="JBANRG010000009">
    <property type="protein sequence ID" value="KAK7463537.1"/>
    <property type="molecule type" value="Genomic_DNA"/>
</dbReference>
<sequence length="209" mass="20631">MFSTLVTVALFAAASIRGVAADPFQINTPQSVKQCEPVDLSWSGGVAPFNIIAVPSADPCADALQDLGDIDQWTKKWTPKLPAGSTVVLSLLDTTGEETWSGEITVEAGDDSCVPADLLASASSVAAAASSSAAAASSIVSSSVAVTGTTLTIAPSSTRAAASTSSSAAVGPVGAVGSEPFQSSSNGASHTTAPVMLLGAFAAIAAFIL</sequence>
<evidence type="ECO:0008006" key="4">
    <source>
        <dbReference type="Google" id="ProtNLM"/>
    </source>
</evidence>
<gene>
    <name evidence="2" type="ORF">VKT23_006885</name>
</gene>
<dbReference type="PANTHER" id="PTHR37487">
    <property type="entry name" value="CHROMOSOME 1, WHOLE GENOME SHOTGUN SEQUENCE"/>
    <property type="match status" value="1"/>
</dbReference>
<feature type="signal peptide" evidence="1">
    <location>
        <begin position="1"/>
        <end position="21"/>
    </location>
</feature>
<reference evidence="2 3" key="1">
    <citation type="submission" date="2024-01" db="EMBL/GenBank/DDBJ databases">
        <title>A draft genome for the cacao thread blight pathogen Marasmiellus scandens.</title>
        <authorList>
            <person name="Baruah I.K."/>
            <person name="Leung J."/>
            <person name="Bukari Y."/>
            <person name="Amoako-Attah I."/>
            <person name="Meinhardt L.W."/>
            <person name="Bailey B.A."/>
            <person name="Cohen S.P."/>
        </authorList>
    </citation>
    <scope>NUCLEOTIDE SEQUENCE [LARGE SCALE GENOMIC DNA]</scope>
    <source>
        <strain evidence="2 3">GH-19</strain>
    </source>
</reference>
<evidence type="ECO:0000313" key="3">
    <source>
        <dbReference type="Proteomes" id="UP001498398"/>
    </source>
</evidence>